<evidence type="ECO:0000313" key="3">
    <source>
        <dbReference type="EMBL" id="MDB8003644.1"/>
    </source>
</evidence>
<protein>
    <submittedName>
        <fullName evidence="3">Uncharacterized protein</fullName>
    </submittedName>
</protein>
<accession>A0AAW6CZP2</accession>
<feature type="compositionally biased region" description="Low complexity" evidence="1">
    <location>
        <begin position="50"/>
        <end position="62"/>
    </location>
</feature>
<organism evidence="3 4">
    <name type="scientific">[Eubacterium] siraeum</name>
    <dbReference type="NCBI Taxonomy" id="39492"/>
    <lineage>
        <taxon>Bacteria</taxon>
        <taxon>Bacillati</taxon>
        <taxon>Bacillota</taxon>
        <taxon>Clostridia</taxon>
        <taxon>Eubacteriales</taxon>
        <taxon>Oscillospiraceae</taxon>
        <taxon>Oscillospiraceae incertae sedis</taxon>
    </lineage>
</organism>
<evidence type="ECO:0000313" key="4">
    <source>
        <dbReference type="Proteomes" id="UP001210809"/>
    </source>
</evidence>
<evidence type="ECO:0000256" key="2">
    <source>
        <dbReference type="SAM" id="SignalP"/>
    </source>
</evidence>
<dbReference type="EMBL" id="JAQLXW010000007">
    <property type="protein sequence ID" value="MDB8003644.1"/>
    <property type="molecule type" value="Genomic_DNA"/>
</dbReference>
<name>A0AAW6CZP2_9FIRM</name>
<comment type="caution">
    <text evidence="3">The sequence shown here is derived from an EMBL/GenBank/DDBJ whole genome shotgun (WGS) entry which is preliminary data.</text>
</comment>
<gene>
    <name evidence="3" type="ORF">PNE09_06145</name>
</gene>
<keyword evidence="2" id="KW-0732">Signal</keyword>
<feature type="signal peptide" evidence="2">
    <location>
        <begin position="1"/>
        <end position="27"/>
    </location>
</feature>
<proteinExistence type="predicted"/>
<dbReference type="PROSITE" id="PS51257">
    <property type="entry name" value="PROKAR_LIPOPROTEIN"/>
    <property type="match status" value="1"/>
</dbReference>
<reference evidence="3" key="1">
    <citation type="submission" date="2023-01" db="EMBL/GenBank/DDBJ databases">
        <title>Human gut microbiome strain richness.</title>
        <authorList>
            <person name="Chen-Liaw A."/>
        </authorList>
    </citation>
    <scope>NUCLEOTIDE SEQUENCE</scope>
    <source>
        <strain evidence="3">1001283st1_G1_1001283B150217_161031</strain>
    </source>
</reference>
<feature type="compositionally biased region" description="Basic and acidic residues" evidence="1">
    <location>
        <begin position="63"/>
        <end position="74"/>
    </location>
</feature>
<feature type="region of interest" description="Disordered" evidence="1">
    <location>
        <begin position="23"/>
        <end position="74"/>
    </location>
</feature>
<feature type="chain" id="PRO_5043756284" evidence="2">
    <location>
        <begin position="28"/>
        <end position="74"/>
    </location>
</feature>
<evidence type="ECO:0000256" key="1">
    <source>
        <dbReference type="SAM" id="MobiDB-lite"/>
    </source>
</evidence>
<dbReference type="AlphaFoldDB" id="A0AAW6CZP2"/>
<dbReference type="Proteomes" id="UP001210809">
    <property type="component" value="Unassembled WGS sequence"/>
</dbReference>
<sequence>MKKLTKTTALILSVLMLFGCTSNSANGGVGDTTPPVENSVTDSKNESKTESSATENSSATDNTSKESEENLVKN</sequence>
<feature type="non-terminal residue" evidence="3">
    <location>
        <position position="74"/>
    </location>
</feature>